<evidence type="ECO:0000313" key="2">
    <source>
        <dbReference type="EMBL" id="RXE55610.1"/>
    </source>
</evidence>
<reference evidence="2 3" key="1">
    <citation type="journal article" date="2015" name="Int. J. Syst. Evol. Microbiol.">
        <title>Methanoculleus taiwanensis sp. nov., a methanogen isolated from deep marine sediment at the deformation front area near Taiwan.</title>
        <authorList>
            <person name="Weng C.Y."/>
            <person name="Chen S.C."/>
            <person name="Lai M.C."/>
            <person name="Wu S.Y."/>
            <person name="Lin S."/>
            <person name="Yang T.F."/>
            <person name="Chen P.C."/>
        </authorList>
    </citation>
    <scope>NUCLEOTIDE SEQUENCE [LARGE SCALE GENOMIC DNA]</scope>
    <source>
        <strain evidence="2 3">CYW4</strain>
    </source>
</reference>
<protein>
    <recommendedName>
        <fullName evidence="1">Asparagine synthetase domain-containing protein</fullName>
    </recommendedName>
</protein>
<dbReference type="SUPFAM" id="SSF56235">
    <property type="entry name" value="N-terminal nucleophile aminohydrolases (Ntn hydrolases)"/>
    <property type="match status" value="1"/>
</dbReference>
<dbReference type="PANTHER" id="PTHR43284:SF1">
    <property type="entry name" value="ASPARAGINE SYNTHETASE"/>
    <property type="match status" value="1"/>
</dbReference>
<organism evidence="2 3">
    <name type="scientific">Methanoculleus taiwanensis</name>
    <dbReference type="NCBI Taxonomy" id="1550565"/>
    <lineage>
        <taxon>Archaea</taxon>
        <taxon>Methanobacteriati</taxon>
        <taxon>Methanobacteriota</taxon>
        <taxon>Stenosarchaea group</taxon>
        <taxon>Methanomicrobia</taxon>
        <taxon>Methanomicrobiales</taxon>
        <taxon>Methanomicrobiaceae</taxon>
        <taxon>Methanoculleus</taxon>
    </lineage>
</organism>
<dbReference type="InterPro" id="IPR051786">
    <property type="entry name" value="ASN_synthetase/amidase"/>
</dbReference>
<dbReference type="GO" id="GO:0006529">
    <property type="term" value="P:asparagine biosynthetic process"/>
    <property type="evidence" value="ECO:0007669"/>
    <property type="project" value="InterPro"/>
</dbReference>
<dbReference type="GO" id="GO:0004066">
    <property type="term" value="F:asparagine synthase (glutamine-hydrolyzing) activity"/>
    <property type="evidence" value="ECO:0007669"/>
    <property type="project" value="InterPro"/>
</dbReference>
<dbReference type="SUPFAM" id="SSF52402">
    <property type="entry name" value="Adenine nucleotide alpha hydrolases-like"/>
    <property type="match status" value="1"/>
</dbReference>
<dbReference type="Proteomes" id="UP000290932">
    <property type="component" value="Unassembled WGS sequence"/>
</dbReference>
<evidence type="ECO:0000313" key="3">
    <source>
        <dbReference type="Proteomes" id="UP000290932"/>
    </source>
</evidence>
<dbReference type="Gene3D" id="3.60.20.10">
    <property type="entry name" value="Glutamine Phosphoribosylpyrophosphate, subunit 1, domain 1"/>
    <property type="match status" value="1"/>
</dbReference>
<comment type="caution">
    <text evidence="2">The sequence shown here is derived from an EMBL/GenBank/DDBJ whole genome shotgun (WGS) entry which is preliminary data.</text>
</comment>
<dbReference type="EMBL" id="LHQS01000002">
    <property type="protein sequence ID" value="RXE55610.1"/>
    <property type="molecule type" value="Genomic_DNA"/>
</dbReference>
<dbReference type="PANTHER" id="PTHR43284">
    <property type="entry name" value="ASPARAGINE SYNTHETASE (GLUTAMINE-HYDROLYZING)"/>
    <property type="match status" value="1"/>
</dbReference>
<feature type="domain" description="Asparagine synthetase" evidence="1">
    <location>
        <begin position="177"/>
        <end position="308"/>
    </location>
</feature>
<accession>A0A498H0Q7</accession>
<keyword evidence="3" id="KW-1185">Reference proteome</keyword>
<dbReference type="InterPro" id="IPR001962">
    <property type="entry name" value="Asn_synthase"/>
</dbReference>
<dbReference type="RefSeq" id="WP_164913640.1">
    <property type="nucleotide sequence ID" value="NZ_LHQS01000002.1"/>
</dbReference>
<dbReference type="InterPro" id="IPR029055">
    <property type="entry name" value="Ntn_hydrolases_N"/>
</dbReference>
<dbReference type="AlphaFoldDB" id="A0A498H0Q7"/>
<dbReference type="Gene3D" id="3.40.50.620">
    <property type="entry name" value="HUPs"/>
    <property type="match status" value="1"/>
</dbReference>
<name>A0A498H0Q7_9EURY</name>
<evidence type="ECO:0000259" key="1">
    <source>
        <dbReference type="Pfam" id="PF00733"/>
    </source>
</evidence>
<sequence length="609" mass="68892">MIILHTGKDSYGVFESGDWLVVWYGWPLYKGRSVTEDILKDCAENLADGDVRSFFRDWYGHFQAVVYSRKDHELVVAADKISTHPVYYTDGGSYVAVSPETLSFCALAKYGWQPGIRKGAIYEYLASGHLWGDGTFWNEVFRLGPGQYVYANGAGIACRFYWQATYNPSDESEERLKEKLAEAIERDVATLPPGKGLLTLSGGADSRSLLCFLDALKVPFGAVSYNFGDAQTASDASVGEYYAKKLGADHFFYDADLTDTTRLIDDIHRAIAATGGECDTVASQDAFLGTRFYQELSRRYDYILRGDEAWGGRMPAGNLDLVFLDSHLYTLREFPQPERILLAEAFAEGADYLRRQQNRYARECPSSAREMDDLREYIFWRHRSPRLLQTMAYFRRMYLPQFAPFLFEHTLDAIAVTPSSLRTNKSLFMEMNRDRFPEFFRDPNAPNPLMTEGTRFDRIYRDPYIQALIRDALIQDPPASLRRLLDPEKTRDFVDSILTEEGSRIRAQNRSYNLLRIFRNIADKSPGISARLECMLVCSGVVKYPYLNSKYLFRMLVLALALREHEAVIPGEVSAGAEASAPGLLPEIGLGHSGGVSGKSFAHVEAQRQ</sequence>
<dbReference type="InterPro" id="IPR014729">
    <property type="entry name" value="Rossmann-like_a/b/a_fold"/>
</dbReference>
<dbReference type="Pfam" id="PF00733">
    <property type="entry name" value="Asn_synthase"/>
    <property type="match status" value="1"/>
</dbReference>
<gene>
    <name evidence="2" type="ORF">ABH15_04945</name>
</gene>
<proteinExistence type="predicted"/>